<reference evidence="2" key="1">
    <citation type="journal article" date="2014" name="Int. J. Syst. Evol. Microbiol.">
        <title>Complete genome sequence of Corynebacterium casei LMG S-19264T (=DSM 44701T), isolated from a smear-ripened cheese.</title>
        <authorList>
            <consortium name="US DOE Joint Genome Institute (JGI-PGF)"/>
            <person name="Walter F."/>
            <person name="Albersmeier A."/>
            <person name="Kalinowski J."/>
            <person name="Ruckert C."/>
        </authorList>
    </citation>
    <scope>NUCLEOTIDE SEQUENCE</scope>
    <source>
        <strain evidence="2">JCM 3172</strain>
    </source>
</reference>
<comment type="caution">
    <text evidence="2">The sequence shown here is derived from an EMBL/GenBank/DDBJ whole genome shotgun (WGS) entry which is preliminary data.</text>
</comment>
<dbReference type="Proteomes" id="UP000619486">
    <property type="component" value="Unassembled WGS sequence"/>
</dbReference>
<dbReference type="AlphaFoldDB" id="A0A918HBX4"/>
<evidence type="ECO:0008006" key="4">
    <source>
        <dbReference type="Google" id="ProtNLM"/>
    </source>
</evidence>
<keyword evidence="3" id="KW-1185">Reference proteome</keyword>
<evidence type="ECO:0000313" key="3">
    <source>
        <dbReference type="Proteomes" id="UP000619486"/>
    </source>
</evidence>
<gene>
    <name evidence="2" type="ORF">GCM10014713_53900</name>
</gene>
<evidence type="ECO:0000313" key="2">
    <source>
        <dbReference type="EMBL" id="GGT53306.1"/>
    </source>
</evidence>
<sequence length="397" mass="41584">MSEQSQGLGWGEGRFEVPPDLPLDGSPDQEPEDFRVPAYPPPEESRAALERASGLRDTRIRDAQEAVTAALFNDARTRYGTGAPRAADSLLGVGTIQGVGAGRTGPGEGAPGAEVLSVCVAEPTPADRVRELVVDAFGVRAAADLPLRVVHSGLIRLQTHTHRQRPAPGGISVGHHTGVQGTLGFVAKGRATADANKVFLVSANHVIANKNTAAFGSCIVQPSPADGGRCPGDRVAILDRVLELDLTFTSPNYADCARAWCYPGEVVQSPSQVHIVPGFGPQLFGIGSTAQFPVVNTVVGKSGCITQMTYGRVDVPFWNGLVYDTTTSPPTALPFNGQTLIVSPGYAFSWPGDSGAVVWNYDASVNPVGLLIGGSPTGVSVSTPLPWVLDYLDVDLV</sequence>
<name>A0A918HBX4_9ACTN</name>
<feature type="region of interest" description="Disordered" evidence="1">
    <location>
        <begin position="1"/>
        <end position="49"/>
    </location>
</feature>
<proteinExistence type="predicted"/>
<protein>
    <recommendedName>
        <fullName evidence="4">Serine protease</fullName>
    </recommendedName>
</protein>
<dbReference type="RefSeq" id="WP_189204163.1">
    <property type="nucleotide sequence ID" value="NZ_BMQQ01000026.1"/>
</dbReference>
<reference evidence="2" key="2">
    <citation type="submission" date="2020-09" db="EMBL/GenBank/DDBJ databases">
        <authorList>
            <person name="Sun Q."/>
            <person name="Ohkuma M."/>
        </authorList>
    </citation>
    <scope>NUCLEOTIDE SEQUENCE</scope>
    <source>
        <strain evidence="2">JCM 3172</strain>
    </source>
</reference>
<organism evidence="2 3">
    <name type="scientific">Streptomyces purpureus</name>
    <dbReference type="NCBI Taxonomy" id="1951"/>
    <lineage>
        <taxon>Bacteria</taxon>
        <taxon>Bacillati</taxon>
        <taxon>Actinomycetota</taxon>
        <taxon>Actinomycetes</taxon>
        <taxon>Kitasatosporales</taxon>
        <taxon>Streptomycetaceae</taxon>
        <taxon>Streptomyces</taxon>
    </lineage>
</organism>
<accession>A0A918HBX4</accession>
<evidence type="ECO:0000256" key="1">
    <source>
        <dbReference type="SAM" id="MobiDB-lite"/>
    </source>
</evidence>
<dbReference type="EMBL" id="BMQQ01000026">
    <property type="protein sequence ID" value="GGT53306.1"/>
    <property type="molecule type" value="Genomic_DNA"/>
</dbReference>